<dbReference type="Proteomes" id="UP001213799">
    <property type="component" value="Unassembled WGS sequence"/>
</dbReference>
<protein>
    <submittedName>
        <fullName evidence="3">Uncharacterized protein</fullName>
    </submittedName>
</protein>
<evidence type="ECO:0000256" key="1">
    <source>
        <dbReference type="SAM" id="MobiDB-lite"/>
    </source>
</evidence>
<accession>A0AAD6E9P7</accession>
<feature type="region of interest" description="Disordered" evidence="1">
    <location>
        <begin position="42"/>
        <end position="61"/>
    </location>
</feature>
<name>A0AAD6E9P7_9EURO</name>
<keyword evidence="2" id="KW-1133">Transmembrane helix</keyword>
<dbReference type="AlphaFoldDB" id="A0AAD6E9P7"/>
<comment type="caution">
    <text evidence="3">The sequence shown here is derived from an EMBL/GenBank/DDBJ whole genome shotgun (WGS) entry which is preliminary data.</text>
</comment>
<evidence type="ECO:0000313" key="3">
    <source>
        <dbReference type="EMBL" id="KAJ5604250.1"/>
    </source>
</evidence>
<dbReference type="EMBL" id="JAQJAE010000003">
    <property type="protein sequence ID" value="KAJ5604250.1"/>
    <property type="molecule type" value="Genomic_DNA"/>
</dbReference>
<keyword evidence="2" id="KW-0812">Transmembrane</keyword>
<dbReference type="RefSeq" id="XP_056754048.1">
    <property type="nucleotide sequence ID" value="XM_056898263.1"/>
</dbReference>
<proteinExistence type="predicted"/>
<feature type="transmembrane region" description="Helical" evidence="2">
    <location>
        <begin position="18"/>
        <end position="38"/>
    </location>
</feature>
<reference evidence="3" key="2">
    <citation type="submission" date="2023-01" db="EMBL/GenBank/DDBJ databases">
        <authorList>
            <person name="Petersen C."/>
        </authorList>
    </citation>
    <scope>NUCLEOTIDE SEQUENCE</scope>
    <source>
        <strain evidence="3">IBT 12815</strain>
    </source>
</reference>
<organism evidence="3 4">
    <name type="scientific">Penicillium hordei</name>
    <dbReference type="NCBI Taxonomy" id="40994"/>
    <lineage>
        <taxon>Eukaryota</taxon>
        <taxon>Fungi</taxon>
        <taxon>Dikarya</taxon>
        <taxon>Ascomycota</taxon>
        <taxon>Pezizomycotina</taxon>
        <taxon>Eurotiomycetes</taxon>
        <taxon>Eurotiomycetidae</taxon>
        <taxon>Eurotiales</taxon>
        <taxon>Aspergillaceae</taxon>
        <taxon>Penicillium</taxon>
    </lineage>
</organism>
<gene>
    <name evidence="3" type="ORF">N7537_007206</name>
</gene>
<keyword evidence="2" id="KW-0472">Membrane</keyword>
<sequence length="120" mass="12836">MSDPNCRSDARVELATAIGTWLGPILGAIATVLMANVLDARSKKSTPAASDLESSTSDRCSRLHQDMTADIESVRQELERILVSQDAQQKQIDCLTANGGEVSNPACQASYPARQGDDET</sequence>
<keyword evidence="4" id="KW-1185">Reference proteome</keyword>
<evidence type="ECO:0000256" key="2">
    <source>
        <dbReference type="SAM" id="Phobius"/>
    </source>
</evidence>
<reference evidence="3" key="1">
    <citation type="journal article" date="2023" name="IMA Fungus">
        <title>Comparative genomic study of the Penicillium genus elucidates a diverse pangenome and 15 lateral gene transfer events.</title>
        <authorList>
            <person name="Petersen C."/>
            <person name="Sorensen T."/>
            <person name="Nielsen M.R."/>
            <person name="Sondergaard T.E."/>
            <person name="Sorensen J.L."/>
            <person name="Fitzpatrick D.A."/>
            <person name="Frisvad J.C."/>
            <person name="Nielsen K.L."/>
        </authorList>
    </citation>
    <scope>NUCLEOTIDE SEQUENCE</scope>
    <source>
        <strain evidence="3">IBT 12815</strain>
    </source>
</reference>
<feature type="compositionally biased region" description="Polar residues" evidence="1">
    <location>
        <begin position="45"/>
        <end position="58"/>
    </location>
</feature>
<evidence type="ECO:0000313" key="4">
    <source>
        <dbReference type="Proteomes" id="UP001213799"/>
    </source>
</evidence>
<dbReference type="GeneID" id="81588505"/>